<evidence type="ECO:0000256" key="2">
    <source>
        <dbReference type="ARBA" id="ARBA00022741"/>
    </source>
</evidence>
<feature type="compositionally biased region" description="Acidic residues" evidence="7">
    <location>
        <begin position="138"/>
        <end position="151"/>
    </location>
</feature>
<evidence type="ECO:0000256" key="5">
    <source>
        <dbReference type="ARBA" id="ARBA00023204"/>
    </source>
</evidence>
<organism evidence="8 9">
    <name type="scientific">Paraconiothyrium brasiliense</name>
    <dbReference type="NCBI Taxonomy" id="300254"/>
    <lineage>
        <taxon>Eukaryota</taxon>
        <taxon>Fungi</taxon>
        <taxon>Dikarya</taxon>
        <taxon>Ascomycota</taxon>
        <taxon>Pezizomycotina</taxon>
        <taxon>Dothideomycetes</taxon>
        <taxon>Pleosporomycetidae</taxon>
        <taxon>Pleosporales</taxon>
        <taxon>Massarineae</taxon>
        <taxon>Didymosphaeriaceae</taxon>
        <taxon>Paraconiothyrium</taxon>
    </lineage>
</organism>
<comment type="caution">
    <text evidence="8">The sequence shown here is derived from an EMBL/GenBank/DDBJ whole genome shotgun (WGS) entry which is preliminary data.</text>
</comment>
<evidence type="ECO:0000313" key="9">
    <source>
        <dbReference type="Proteomes" id="UP001521785"/>
    </source>
</evidence>
<feature type="region of interest" description="Disordered" evidence="7">
    <location>
        <begin position="190"/>
        <end position="213"/>
    </location>
</feature>
<protein>
    <submittedName>
        <fullName evidence="8">Uncharacterized protein</fullName>
    </submittedName>
</protein>
<evidence type="ECO:0000313" key="8">
    <source>
        <dbReference type="EMBL" id="KAL1598834.1"/>
    </source>
</evidence>
<reference evidence="8 9" key="1">
    <citation type="submission" date="2024-02" db="EMBL/GenBank/DDBJ databases">
        <title>De novo assembly and annotation of 12 fungi associated with fruit tree decline syndrome in Ontario, Canada.</title>
        <authorList>
            <person name="Sulman M."/>
            <person name="Ellouze W."/>
            <person name="Ilyukhin E."/>
        </authorList>
    </citation>
    <scope>NUCLEOTIDE SEQUENCE [LARGE SCALE GENOMIC DNA]</scope>
    <source>
        <strain evidence="8 9">M42-189</strain>
    </source>
</reference>
<name>A0ABR3R318_9PLEO</name>
<evidence type="ECO:0000256" key="7">
    <source>
        <dbReference type="SAM" id="MobiDB-lite"/>
    </source>
</evidence>
<dbReference type="EMBL" id="JAKJXO020000011">
    <property type="protein sequence ID" value="KAL1598834.1"/>
    <property type="molecule type" value="Genomic_DNA"/>
</dbReference>
<comment type="subcellular location">
    <subcellularLocation>
        <location evidence="1">Nucleus</location>
    </subcellularLocation>
</comment>
<proteinExistence type="predicted"/>
<keyword evidence="2" id="KW-0547">Nucleotide-binding</keyword>
<dbReference type="InterPro" id="IPR027417">
    <property type="entry name" value="P-loop_NTPase"/>
</dbReference>
<dbReference type="PANTHER" id="PTHR46239">
    <property type="entry name" value="DNA REPAIR PROTEIN RAD51 HOMOLOG 3 RAD51C"/>
    <property type="match status" value="1"/>
</dbReference>
<feature type="region of interest" description="Disordered" evidence="7">
    <location>
        <begin position="126"/>
        <end position="151"/>
    </location>
</feature>
<keyword evidence="9" id="KW-1185">Reference proteome</keyword>
<keyword evidence="6" id="KW-0539">Nucleus</keyword>
<accession>A0ABR3R318</accession>
<evidence type="ECO:0000256" key="4">
    <source>
        <dbReference type="ARBA" id="ARBA00022840"/>
    </source>
</evidence>
<dbReference type="Gene3D" id="3.40.50.300">
    <property type="entry name" value="P-loop containing nucleotide triphosphate hydrolases"/>
    <property type="match status" value="1"/>
</dbReference>
<sequence length="213" mass="22623">MNELISTLTKLAALHDIALLITSQTITRIRTGSRALLVPAISGAQWESGISTRLVLFRDWVPGHGKWSKAHATRMQKTRFAGVLKANGVVLADDGGVGSVVPFAIEETGLRDIDLAAVDVAASELSSEARPPKRQFAEIDESGEEPDSDELYDWMDDDEVAAEGLLIGETPTRADDDPAISGATALAASVDNAGPTTASLAEEHNRVTRPPTP</sequence>
<dbReference type="InterPro" id="IPR052093">
    <property type="entry name" value="HR_Repair_Mediator"/>
</dbReference>
<dbReference type="PANTHER" id="PTHR46239:SF1">
    <property type="entry name" value="DNA REPAIR PROTEIN RAD51 HOMOLOG 3"/>
    <property type="match status" value="1"/>
</dbReference>
<evidence type="ECO:0000256" key="3">
    <source>
        <dbReference type="ARBA" id="ARBA00022763"/>
    </source>
</evidence>
<evidence type="ECO:0000256" key="6">
    <source>
        <dbReference type="ARBA" id="ARBA00023242"/>
    </source>
</evidence>
<gene>
    <name evidence="8" type="ORF">SLS60_007976</name>
</gene>
<dbReference type="Proteomes" id="UP001521785">
    <property type="component" value="Unassembled WGS sequence"/>
</dbReference>
<evidence type="ECO:0000256" key="1">
    <source>
        <dbReference type="ARBA" id="ARBA00004123"/>
    </source>
</evidence>
<keyword evidence="4" id="KW-0067">ATP-binding</keyword>
<keyword evidence="3" id="KW-0227">DNA damage</keyword>
<keyword evidence="5" id="KW-0234">DNA repair</keyword>